<comment type="subcellular location">
    <subcellularLocation>
        <location evidence="1 6">Cell membrane</location>
        <topology evidence="1 6">Multi-pass membrane protein</topology>
    </subcellularLocation>
</comment>
<evidence type="ECO:0000256" key="3">
    <source>
        <dbReference type="ARBA" id="ARBA00022692"/>
    </source>
</evidence>
<comment type="caution">
    <text evidence="9">The sequence shown here is derived from an EMBL/GenBank/DDBJ whole genome shotgun (WGS) entry which is preliminary data.</text>
</comment>
<dbReference type="EMBL" id="JQAT01000003">
    <property type="protein sequence ID" value="KRN28429.1"/>
    <property type="molecule type" value="Genomic_DNA"/>
</dbReference>
<proteinExistence type="inferred from homology"/>
<keyword evidence="10" id="KW-1185">Reference proteome</keyword>
<dbReference type="Pfam" id="PF02687">
    <property type="entry name" value="FtsX"/>
    <property type="match status" value="2"/>
</dbReference>
<sequence>MLYFVFTAMIHNADLKRVFAKIDHLYFENLLEFASLTLLLFMVFFLFYSNALFIKKRKREFGLYNLLGVSKRNIGLLFFSESLALGVIALVIGLTLGVLLSKLFAMLVLRMMQVHANTNFLFSWIAVRKTGFVFLGLFVLLGLLNGSLIYRYRLVDLFKPSEELKGIARPTKGTYLGAILSILMIATGYLISYQTGPTIRFSAVIGPNAYLLGMVPLILLLVVLGTYGFFKFFVEIVLHLAQRWRRFYYHGMRIVGISNLVYRVKRNANALWLSTILSAVTITAIGSASMVFTYNQDLIKGYAPQDVTALNGQYQQLQQQAQAAAVPLKDVHTTQLKTMGASFSLRSLLNQHQVNESGAATIVSQSAYNRINRHLANFHPVHLKGNQTVAILDFIAIFKGDAQRPRKRRPIPVRLRQANLPTLQLIGLSNQFPYGYGAFFGNGLVVSDQLFAQLQPDFTDTIYSADLGKSPNKSKLLSRLNQQSDQADHKEYLRSNGAAFNQRTYRVVPATQLKESERIGYNDRSTLLIQRPFARDSHASFGFLMYIVILLSLIFMLATGSIIMLKQLTEAQGEIGQYQTLKKIGVTTPEIRHSLYQQLLLVFLLPILVGTLHAYFVIHMLSFYLDNPSSTLAYVICGLYIVVYSGFYLLTARAYNRIVNRPIRTHSVY</sequence>
<keyword evidence="3 6" id="KW-0812">Transmembrane</keyword>
<organism evidence="9 10">
    <name type="scientific">Lactobacillus selangorensis</name>
    <dbReference type="NCBI Taxonomy" id="81857"/>
    <lineage>
        <taxon>Bacteria</taxon>
        <taxon>Bacillati</taxon>
        <taxon>Bacillota</taxon>
        <taxon>Bacilli</taxon>
        <taxon>Lactobacillales</taxon>
        <taxon>Lactobacillaceae</taxon>
        <taxon>Lactobacillus</taxon>
    </lineage>
</organism>
<feature type="transmembrane region" description="Helical" evidence="6">
    <location>
        <begin position="74"/>
        <end position="100"/>
    </location>
</feature>
<dbReference type="InterPro" id="IPR027022">
    <property type="entry name" value="ABC_permease_BceB-typ"/>
</dbReference>
<dbReference type="Proteomes" id="UP000051645">
    <property type="component" value="Unassembled WGS sequence"/>
</dbReference>
<dbReference type="STRING" id="81857.IV38_GL001429"/>
<dbReference type="PIRSF" id="PIRSF018968">
    <property type="entry name" value="ABC_permease_BceB"/>
    <property type="match status" value="1"/>
</dbReference>
<evidence type="ECO:0000256" key="6">
    <source>
        <dbReference type="PIRNR" id="PIRNR018968"/>
    </source>
</evidence>
<comment type="similarity">
    <text evidence="6">Belongs to the ABC-4 integral membrane protein family.</text>
</comment>
<keyword evidence="6" id="KW-0813">Transport</keyword>
<dbReference type="EMBL" id="JQAZ01000003">
    <property type="protein sequence ID" value="KRN31930.1"/>
    <property type="molecule type" value="Genomic_DNA"/>
</dbReference>
<feature type="transmembrane region" description="Helical" evidence="6">
    <location>
        <begin position="131"/>
        <end position="152"/>
    </location>
</feature>
<feature type="transmembrane region" description="Helical" evidence="6">
    <location>
        <begin position="599"/>
        <end position="625"/>
    </location>
</feature>
<dbReference type="InterPro" id="IPR003838">
    <property type="entry name" value="ABC3_permease_C"/>
</dbReference>
<dbReference type="GO" id="GO:0055085">
    <property type="term" value="P:transmembrane transport"/>
    <property type="evidence" value="ECO:0007669"/>
    <property type="project" value="UniProtKB-UniRule"/>
</dbReference>
<evidence type="ECO:0000313" key="10">
    <source>
        <dbReference type="Proteomes" id="UP000051645"/>
    </source>
</evidence>
<dbReference type="AlphaFoldDB" id="A0A0R2G3R0"/>
<feature type="transmembrane region" description="Helical" evidence="6">
    <location>
        <begin position="211"/>
        <end position="238"/>
    </location>
</feature>
<name>A0A0R2G3R0_9LACO</name>
<evidence type="ECO:0000259" key="7">
    <source>
        <dbReference type="Pfam" id="PF02687"/>
    </source>
</evidence>
<reference evidence="10 11" key="1">
    <citation type="journal article" date="2015" name="Genome Announc.">
        <title>Expanding the biotechnology potential of lactobacilli through comparative genomics of 213 strains and associated genera.</title>
        <authorList>
            <person name="Sun Z."/>
            <person name="Harris H.M."/>
            <person name="McCann A."/>
            <person name="Guo C."/>
            <person name="Argimon S."/>
            <person name="Zhang W."/>
            <person name="Yang X."/>
            <person name="Jeffery I.B."/>
            <person name="Cooney J.C."/>
            <person name="Kagawa T.F."/>
            <person name="Liu W."/>
            <person name="Song Y."/>
            <person name="Salvetti E."/>
            <person name="Wrobel A."/>
            <person name="Rasinkangas P."/>
            <person name="Parkhill J."/>
            <person name="Rea M.C."/>
            <person name="O'Sullivan O."/>
            <person name="Ritari J."/>
            <person name="Douillard F.P."/>
            <person name="Paul Ross R."/>
            <person name="Yang R."/>
            <person name="Briner A.E."/>
            <person name="Felis G.E."/>
            <person name="de Vos W.M."/>
            <person name="Barrangou R."/>
            <person name="Klaenhammer T.R."/>
            <person name="Caufield P.W."/>
            <person name="Cui Y."/>
            <person name="Zhang H."/>
            <person name="O'Toole P.W."/>
        </authorList>
    </citation>
    <scope>NUCLEOTIDE SEQUENCE [LARGE SCALE GENOMIC DNA]</scope>
    <source>
        <strain evidence="8 11">ATCC BAA-66</strain>
        <strain evidence="9 10">DSM 13344</strain>
    </source>
</reference>
<keyword evidence="4 6" id="KW-1133">Transmembrane helix</keyword>
<feature type="transmembrane region" description="Helical" evidence="6">
    <location>
        <begin position="543"/>
        <end position="565"/>
    </location>
</feature>
<dbReference type="PATRIC" id="fig|81857.3.peg.1439"/>
<feature type="transmembrane region" description="Helical" evidence="6">
    <location>
        <begin position="631"/>
        <end position="651"/>
    </location>
</feature>
<evidence type="ECO:0000256" key="2">
    <source>
        <dbReference type="ARBA" id="ARBA00022475"/>
    </source>
</evidence>
<keyword evidence="2 6" id="KW-1003">Cell membrane</keyword>
<protein>
    <submittedName>
        <fullName evidence="9">Permease family protein</fullName>
    </submittedName>
</protein>
<evidence type="ECO:0000256" key="5">
    <source>
        <dbReference type="ARBA" id="ARBA00023136"/>
    </source>
</evidence>
<gene>
    <name evidence="8" type="ORF">IV38_GL001429</name>
    <name evidence="9" type="ORF">IV40_GL001216</name>
</gene>
<evidence type="ECO:0000313" key="9">
    <source>
        <dbReference type="EMBL" id="KRN31930.1"/>
    </source>
</evidence>
<feature type="domain" description="ABC3 transporter permease C-terminal" evidence="7">
    <location>
        <begin position="33"/>
        <end position="151"/>
    </location>
</feature>
<feature type="transmembrane region" description="Helical" evidence="6">
    <location>
        <begin position="33"/>
        <end position="53"/>
    </location>
</feature>
<dbReference type="PANTHER" id="PTHR46795">
    <property type="entry name" value="ABC TRANSPORTER PERMEASE-RELATED-RELATED"/>
    <property type="match status" value="1"/>
</dbReference>
<dbReference type="GO" id="GO:0005886">
    <property type="term" value="C:plasma membrane"/>
    <property type="evidence" value="ECO:0007669"/>
    <property type="project" value="UniProtKB-SubCell"/>
</dbReference>
<evidence type="ECO:0000256" key="1">
    <source>
        <dbReference type="ARBA" id="ARBA00004651"/>
    </source>
</evidence>
<dbReference type="PANTHER" id="PTHR46795:SF3">
    <property type="entry name" value="ABC TRANSPORTER PERMEASE"/>
    <property type="match status" value="1"/>
</dbReference>
<feature type="transmembrane region" description="Helical" evidence="6">
    <location>
        <begin position="270"/>
        <end position="294"/>
    </location>
</feature>
<dbReference type="InterPro" id="IPR052536">
    <property type="entry name" value="ABC-4_Integral_Memb_Prot"/>
</dbReference>
<keyword evidence="5 6" id="KW-0472">Membrane</keyword>
<accession>A0A0R2G3R0</accession>
<feature type="transmembrane region" description="Helical" evidence="6">
    <location>
        <begin position="173"/>
        <end position="191"/>
    </location>
</feature>
<dbReference type="Proteomes" id="UP000051751">
    <property type="component" value="Unassembled WGS sequence"/>
</dbReference>
<feature type="domain" description="ABC3 transporter permease C-terminal" evidence="7">
    <location>
        <begin position="550"/>
        <end position="648"/>
    </location>
</feature>
<evidence type="ECO:0000313" key="11">
    <source>
        <dbReference type="Proteomes" id="UP000051751"/>
    </source>
</evidence>
<evidence type="ECO:0000313" key="8">
    <source>
        <dbReference type="EMBL" id="KRN28429.1"/>
    </source>
</evidence>
<evidence type="ECO:0000256" key="4">
    <source>
        <dbReference type="ARBA" id="ARBA00022989"/>
    </source>
</evidence>